<keyword evidence="7" id="KW-0520">NAD</keyword>
<feature type="binding site" evidence="10">
    <location>
        <position position="94"/>
    </location>
    <ligand>
        <name>[2Fe-2S] cluster</name>
        <dbReference type="ChEBI" id="CHEBI:190135"/>
    </ligand>
</feature>
<evidence type="ECO:0000256" key="9">
    <source>
        <dbReference type="ARBA" id="ARBA00047712"/>
    </source>
</evidence>
<comment type="cofactor">
    <cofactor evidence="10">
        <name>[2Fe-2S] cluster</name>
        <dbReference type="ChEBI" id="CHEBI:190135"/>
    </cofactor>
    <text evidence="10">Binds 1 [2Fe-2S] cluster.</text>
</comment>
<accession>A0A501PSE3</accession>
<dbReference type="InterPro" id="IPR041921">
    <property type="entry name" value="NuoE_N"/>
</dbReference>
<organism evidence="11 12">
    <name type="scientific">Emcibacter nanhaiensis</name>
    <dbReference type="NCBI Taxonomy" id="1505037"/>
    <lineage>
        <taxon>Bacteria</taxon>
        <taxon>Pseudomonadati</taxon>
        <taxon>Pseudomonadota</taxon>
        <taxon>Alphaproteobacteria</taxon>
        <taxon>Emcibacterales</taxon>
        <taxon>Emcibacteraceae</taxon>
        <taxon>Emcibacter</taxon>
    </lineage>
</organism>
<evidence type="ECO:0000313" key="11">
    <source>
        <dbReference type="EMBL" id="TPD62884.1"/>
    </source>
</evidence>
<dbReference type="InterPro" id="IPR036249">
    <property type="entry name" value="Thioredoxin-like_sf"/>
</dbReference>
<feature type="binding site" evidence="10">
    <location>
        <position position="99"/>
    </location>
    <ligand>
        <name>[2Fe-2S] cluster</name>
        <dbReference type="ChEBI" id="CHEBI:190135"/>
    </ligand>
</feature>
<dbReference type="PIRSF" id="PIRSF000216">
    <property type="entry name" value="NADH_DH_24kDa"/>
    <property type="match status" value="1"/>
</dbReference>
<comment type="caution">
    <text evidence="11">The sequence shown here is derived from an EMBL/GenBank/DDBJ whole genome shotgun (WGS) entry which is preliminary data.</text>
</comment>
<evidence type="ECO:0000256" key="2">
    <source>
        <dbReference type="ARBA" id="ARBA00022714"/>
    </source>
</evidence>
<dbReference type="FunFam" id="3.40.30.10:FF:000022">
    <property type="entry name" value="NADH dehydrogenase flavoprotein 2, mitochondrial"/>
    <property type="match status" value="1"/>
</dbReference>
<feature type="binding site" evidence="10">
    <location>
        <position position="139"/>
    </location>
    <ligand>
        <name>[2Fe-2S] cluster</name>
        <dbReference type="ChEBI" id="CHEBI:190135"/>
    </ligand>
</feature>
<keyword evidence="2 10" id="KW-0001">2Fe-2S</keyword>
<dbReference type="Proteomes" id="UP000319148">
    <property type="component" value="Unassembled WGS sequence"/>
</dbReference>
<keyword evidence="12" id="KW-1185">Reference proteome</keyword>
<dbReference type="PANTHER" id="PTHR10371:SF3">
    <property type="entry name" value="NADH DEHYDROGENASE [UBIQUINONE] FLAVOPROTEIN 2, MITOCHONDRIAL"/>
    <property type="match status" value="1"/>
</dbReference>
<dbReference type="GO" id="GO:0051537">
    <property type="term" value="F:2 iron, 2 sulfur cluster binding"/>
    <property type="evidence" value="ECO:0007669"/>
    <property type="project" value="UniProtKB-KW"/>
</dbReference>
<evidence type="ECO:0000256" key="10">
    <source>
        <dbReference type="PIRSR" id="PIRSR000216-1"/>
    </source>
</evidence>
<keyword evidence="3 10" id="KW-0479">Metal-binding</keyword>
<dbReference type="Gene3D" id="1.10.10.1590">
    <property type="entry name" value="NADH-quinone oxidoreductase subunit E"/>
    <property type="match status" value="1"/>
</dbReference>
<evidence type="ECO:0000256" key="5">
    <source>
        <dbReference type="ARBA" id="ARBA00023004"/>
    </source>
</evidence>
<dbReference type="GO" id="GO:1902494">
    <property type="term" value="C:catalytic complex"/>
    <property type="evidence" value="ECO:0007669"/>
    <property type="project" value="UniProtKB-ARBA"/>
</dbReference>
<dbReference type="PANTHER" id="PTHR10371">
    <property type="entry name" value="NADH DEHYDROGENASE UBIQUINONE FLAVOPROTEIN 2, MITOCHONDRIAL"/>
    <property type="match status" value="1"/>
</dbReference>
<dbReference type="InterPro" id="IPR042128">
    <property type="entry name" value="NuoE_dom"/>
</dbReference>
<dbReference type="EMBL" id="VFIY01000004">
    <property type="protein sequence ID" value="TPD62884.1"/>
    <property type="molecule type" value="Genomic_DNA"/>
</dbReference>
<dbReference type="GO" id="GO:0046872">
    <property type="term" value="F:metal ion binding"/>
    <property type="evidence" value="ECO:0007669"/>
    <property type="project" value="UniProtKB-KW"/>
</dbReference>
<protein>
    <submittedName>
        <fullName evidence="11">NADH-quinone oxidoreductase subunit NuoE</fullName>
        <ecNumber evidence="11">1.6.5.11</ecNumber>
    </submittedName>
</protein>
<dbReference type="SUPFAM" id="SSF52833">
    <property type="entry name" value="Thioredoxin-like"/>
    <property type="match status" value="1"/>
</dbReference>
<dbReference type="GO" id="GO:0098662">
    <property type="term" value="P:inorganic cation transmembrane transport"/>
    <property type="evidence" value="ECO:0007669"/>
    <property type="project" value="UniProtKB-ARBA"/>
</dbReference>
<name>A0A501PSE3_9PROT</name>
<gene>
    <name evidence="11" type="primary">nuoE</name>
    <name evidence="11" type="ORF">FIV46_02055</name>
</gene>
<keyword evidence="6 10" id="KW-0411">Iron-sulfur</keyword>
<keyword evidence="5 10" id="KW-0408">Iron</keyword>
<dbReference type="GO" id="GO:0008324">
    <property type="term" value="F:monoatomic cation transmembrane transporter activity"/>
    <property type="evidence" value="ECO:0007669"/>
    <property type="project" value="UniProtKB-ARBA"/>
</dbReference>
<dbReference type="EC" id="1.6.5.11" evidence="11"/>
<dbReference type="GO" id="GO:0031090">
    <property type="term" value="C:organelle membrane"/>
    <property type="evidence" value="ECO:0007669"/>
    <property type="project" value="UniProtKB-ARBA"/>
</dbReference>
<dbReference type="GO" id="GO:0098796">
    <property type="term" value="C:membrane protein complex"/>
    <property type="evidence" value="ECO:0007669"/>
    <property type="project" value="UniProtKB-ARBA"/>
</dbReference>
<evidence type="ECO:0000256" key="8">
    <source>
        <dbReference type="ARBA" id="ARBA00034078"/>
    </source>
</evidence>
<dbReference type="GO" id="GO:0022804">
    <property type="term" value="F:active transmembrane transporter activity"/>
    <property type="evidence" value="ECO:0007669"/>
    <property type="project" value="UniProtKB-ARBA"/>
</dbReference>
<dbReference type="NCBIfam" id="TIGR01958">
    <property type="entry name" value="nuoE_fam"/>
    <property type="match status" value="1"/>
</dbReference>
<evidence type="ECO:0000313" key="12">
    <source>
        <dbReference type="Proteomes" id="UP000319148"/>
    </source>
</evidence>
<sequence>MSVSVKSSETFEFTPENLEWAKGQIAKYPEGRQQSAVMPLLTRAQQQNGGWVTVPIMECIADMLDMPYIRVHEVASFYSMYNLKPVGKHVIEVCTTTPCWLRGSDDVVKACKEELGIGFGETTEDGEFTLLEVECAGACVNAPVIAYKEEYYEDLDENSTRAFIRGIKEGKVPAAGPQVNRFKACPMGGPTTLTDYAPADLTSGGDK</sequence>
<dbReference type="RefSeq" id="WP_139938134.1">
    <property type="nucleotide sequence ID" value="NZ_JBHSYP010000022.1"/>
</dbReference>
<dbReference type="Pfam" id="PF01257">
    <property type="entry name" value="2Fe-2S_thioredx"/>
    <property type="match status" value="1"/>
</dbReference>
<comment type="cofactor">
    <cofactor evidence="8">
        <name>[2Fe-2S] cluster</name>
        <dbReference type="ChEBI" id="CHEBI:190135"/>
    </cofactor>
</comment>
<comment type="similarity">
    <text evidence="1">Belongs to the complex I 24 kDa subunit family.</text>
</comment>
<dbReference type="NCBIfam" id="NF005725">
    <property type="entry name" value="PRK07539.1-5"/>
    <property type="match status" value="1"/>
</dbReference>
<feature type="binding site" evidence="10">
    <location>
        <position position="135"/>
    </location>
    <ligand>
        <name>[2Fe-2S] cluster</name>
        <dbReference type="ChEBI" id="CHEBI:190135"/>
    </ligand>
</feature>
<evidence type="ECO:0000256" key="4">
    <source>
        <dbReference type="ARBA" id="ARBA00022967"/>
    </source>
</evidence>
<reference evidence="12" key="1">
    <citation type="submission" date="2019-06" db="EMBL/GenBank/DDBJ databases">
        <title>The complete genome of Emcibacter congregatus ZYLT.</title>
        <authorList>
            <person name="Zhao Z."/>
        </authorList>
    </citation>
    <scope>NUCLEOTIDE SEQUENCE [LARGE SCALE GENOMIC DNA]</scope>
    <source>
        <strain evidence="12">MCCC 1A06723</strain>
    </source>
</reference>
<evidence type="ECO:0000256" key="7">
    <source>
        <dbReference type="ARBA" id="ARBA00023027"/>
    </source>
</evidence>
<dbReference type="Gene3D" id="3.40.30.10">
    <property type="entry name" value="Glutaredoxin"/>
    <property type="match status" value="1"/>
</dbReference>
<dbReference type="OrthoDB" id="9807941at2"/>
<evidence type="ECO:0000256" key="6">
    <source>
        <dbReference type="ARBA" id="ARBA00023014"/>
    </source>
</evidence>
<dbReference type="GO" id="GO:0031967">
    <property type="term" value="C:organelle envelope"/>
    <property type="evidence" value="ECO:0007669"/>
    <property type="project" value="UniProtKB-ARBA"/>
</dbReference>
<dbReference type="GO" id="GO:0022890">
    <property type="term" value="F:inorganic cation transmembrane transporter activity"/>
    <property type="evidence" value="ECO:0007669"/>
    <property type="project" value="UniProtKB-ARBA"/>
</dbReference>
<evidence type="ECO:0000256" key="3">
    <source>
        <dbReference type="ARBA" id="ARBA00022723"/>
    </source>
</evidence>
<dbReference type="AlphaFoldDB" id="A0A501PSE3"/>
<evidence type="ECO:0000256" key="1">
    <source>
        <dbReference type="ARBA" id="ARBA00010643"/>
    </source>
</evidence>
<proteinExistence type="inferred from homology"/>
<keyword evidence="4" id="KW-1278">Translocase</keyword>
<dbReference type="FunFam" id="1.10.10.1590:FF:000001">
    <property type="entry name" value="NADH-quinone oxidoreductase subunit E"/>
    <property type="match status" value="1"/>
</dbReference>
<dbReference type="CDD" id="cd03064">
    <property type="entry name" value="TRX_Fd_NuoE"/>
    <property type="match status" value="1"/>
</dbReference>
<dbReference type="InterPro" id="IPR002023">
    <property type="entry name" value="NuoE-like"/>
</dbReference>
<keyword evidence="11" id="KW-0560">Oxidoreductase</keyword>
<dbReference type="GO" id="GO:0003954">
    <property type="term" value="F:NADH dehydrogenase activity"/>
    <property type="evidence" value="ECO:0007669"/>
    <property type="project" value="TreeGrafter"/>
</dbReference>
<comment type="catalytic activity">
    <reaction evidence="9">
        <text>a quinone + NADH + 5 H(+)(in) = a quinol + NAD(+) + 4 H(+)(out)</text>
        <dbReference type="Rhea" id="RHEA:57888"/>
        <dbReference type="ChEBI" id="CHEBI:15378"/>
        <dbReference type="ChEBI" id="CHEBI:24646"/>
        <dbReference type="ChEBI" id="CHEBI:57540"/>
        <dbReference type="ChEBI" id="CHEBI:57945"/>
        <dbReference type="ChEBI" id="CHEBI:132124"/>
    </reaction>
</comment>